<feature type="transmembrane region" description="Helical" evidence="1">
    <location>
        <begin position="44"/>
        <end position="64"/>
    </location>
</feature>
<dbReference type="OrthoDB" id="6315207at2"/>
<accession>A0A0C1Q3F4</accession>
<evidence type="ECO:0000313" key="2">
    <source>
        <dbReference type="EMBL" id="KID55111.1"/>
    </source>
</evidence>
<reference evidence="2 3" key="1">
    <citation type="submission" date="2014-12" db="EMBL/GenBank/DDBJ databases">
        <title>Draft Genome Sequence of Pseudoalteromonas luteoviolacea HI1.</title>
        <authorList>
            <person name="Asahina A.Y."/>
            <person name="Hadfield M.G."/>
        </authorList>
    </citation>
    <scope>NUCLEOTIDE SEQUENCE [LARGE SCALE GENOMIC DNA]</scope>
    <source>
        <strain evidence="2 3">HI1</strain>
    </source>
</reference>
<evidence type="ECO:0008006" key="4">
    <source>
        <dbReference type="Google" id="ProtNLM"/>
    </source>
</evidence>
<proteinExistence type="predicted"/>
<feature type="transmembrane region" description="Helical" evidence="1">
    <location>
        <begin position="70"/>
        <end position="92"/>
    </location>
</feature>
<dbReference type="RefSeq" id="WP_039612001.1">
    <property type="nucleotide sequence ID" value="NZ_JWIC01000010.1"/>
</dbReference>
<sequence>MIKDFATRTCPCCNKPLKLSDRIALLNREPLTCKFCAKPLKPNFNIMLVNVFWLSTCVSGLIKTHTELNYMWALCAALLAVSVVLPALDLLFSLEEEQ</sequence>
<keyword evidence="1" id="KW-1133">Transmembrane helix</keyword>
<evidence type="ECO:0000256" key="1">
    <source>
        <dbReference type="SAM" id="Phobius"/>
    </source>
</evidence>
<dbReference type="Proteomes" id="UP000031327">
    <property type="component" value="Unassembled WGS sequence"/>
</dbReference>
<keyword evidence="1" id="KW-0812">Transmembrane</keyword>
<comment type="caution">
    <text evidence="2">The sequence shown here is derived from an EMBL/GenBank/DDBJ whole genome shotgun (WGS) entry which is preliminary data.</text>
</comment>
<keyword evidence="1" id="KW-0472">Membrane</keyword>
<gene>
    <name evidence="2" type="ORF">JF50_25225</name>
</gene>
<protein>
    <recommendedName>
        <fullName evidence="4">Cxxc_20_cxxc protein</fullName>
    </recommendedName>
</protein>
<dbReference type="EMBL" id="JWIC01000010">
    <property type="protein sequence ID" value="KID55111.1"/>
    <property type="molecule type" value="Genomic_DNA"/>
</dbReference>
<name>A0A0C1Q3F4_9GAMM</name>
<organism evidence="2 3">
    <name type="scientific">Pseudoalteromonas luteoviolacea</name>
    <dbReference type="NCBI Taxonomy" id="43657"/>
    <lineage>
        <taxon>Bacteria</taxon>
        <taxon>Pseudomonadati</taxon>
        <taxon>Pseudomonadota</taxon>
        <taxon>Gammaproteobacteria</taxon>
        <taxon>Alteromonadales</taxon>
        <taxon>Pseudoalteromonadaceae</taxon>
        <taxon>Pseudoalteromonas</taxon>
    </lineage>
</organism>
<dbReference type="AlphaFoldDB" id="A0A0C1Q3F4"/>
<evidence type="ECO:0000313" key="3">
    <source>
        <dbReference type="Proteomes" id="UP000031327"/>
    </source>
</evidence>